<evidence type="ECO:0000256" key="2">
    <source>
        <dbReference type="SAM" id="Phobius"/>
    </source>
</evidence>
<evidence type="ECO:0000313" key="5">
    <source>
        <dbReference type="Proteomes" id="UP000000314"/>
    </source>
</evidence>
<evidence type="ECO:0000256" key="1">
    <source>
        <dbReference type="SAM" id="MobiDB-lite"/>
    </source>
</evidence>
<dbReference type="InParanoid" id="C4QYX2"/>
<keyword evidence="2" id="KW-0472">Membrane</keyword>
<dbReference type="GO" id="GO:1990593">
    <property type="term" value="F:nascent polypeptide-associated complex binding"/>
    <property type="evidence" value="ECO:0007669"/>
    <property type="project" value="InterPro"/>
</dbReference>
<dbReference type="Pfam" id="PF17304">
    <property type="entry name" value="OM14_C"/>
    <property type="match status" value="1"/>
</dbReference>
<dbReference type="STRING" id="644223.C4QYX2"/>
<accession>C4QYX2</accession>
<dbReference type="Proteomes" id="UP000000314">
    <property type="component" value="Chromosome 1"/>
</dbReference>
<evidence type="ECO:0000259" key="3">
    <source>
        <dbReference type="Pfam" id="PF17304"/>
    </source>
</evidence>
<name>C4QYX2_KOMPG</name>
<dbReference type="InterPro" id="IPR039453">
    <property type="entry name" value="OM14_C"/>
</dbReference>
<keyword evidence="2" id="KW-1133">Transmembrane helix</keyword>
<dbReference type="OrthoDB" id="3980970at2759"/>
<proteinExistence type="predicted"/>
<organism evidence="4 5">
    <name type="scientific">Komagataella phaffii (strain GS115 / ATCC 20864)</name>
    <name type="common">Yeast</name>
    <name type="synonym">Pichia pastoris</name>
    <dbReference type="NCBI Taxonomy" id="644223"/>
    <lineage>
        <taxon>Eukaryota</taxon>
        <taxon>Fungi</taxon>
        <taxon>Dikarya</taxon>
        <taxon>Ascomycota</taxon>
        <taxon>Saccharomycotina</taxon>
        <taxon>Pichiomycetes</taxon>
        <taxon>Pichiales</taxon>
        <taxon>Pichiaceae</taxon>
        <taxon>Komagataella</taxon>
    </lineage>
</organism>
<dbReference type="GO" id="GO:0006626">
    <property type="term" value="P:protein targeting to mitochondrion"/>
    <property type="evidence" value="ECO:0007669"/>
    <property type="project" value="TreeGrafter"/>
</dbReference>
<dbReference type="PANTHER" id="PTHR38402:SF1">
    <property type="entry name" value="MITOCHONDRIAL OUTER MEMBRANE PROTEIN OM14"/>
    <property type="match status" value="1"/>
</dbReference>
<feature type="region of interest" description="Disordered" evidence="1">
    <location>
        <begin position="1"/>
        <end position="44"/>
    </location>
</feature>
<gene>
    <name evidence="4" type="ordered locus">PAS_chr1-4_0588</name>
</gene>
<dbReference type="EMBL" id="FN392319">
    <property type="protein sequence ID" value="CAY68446.1"/>
    <property type="molecule type" value="Genomic_DNA"/>
</dbReference>
<dbReference type="HOGENOM" id="CLU_1571229_0_0_1"/>
<reference evidence="4 5" key="1">
    <citation type="journal article" date="2009" name="Nat. Biotechnol.">
        <title>Genome sequence of the recombinant protein production host Pichia pastoris.</title>
        <authorList>
            <person name="De Schutter K."/>
            <person name="Lin Y.C."/>
            <person name="Tiels P."/>
            <person name="Van Hecke A."/>
            <person name="Glinka S."/>
            <person name="Weber-Lehmann J."/>
            <person name="Rouze P."/>
            <person name="Van de Peer Y."/>
            <person name="Callewaert N."/>
        </authorList>
    </citation>
    <scope>NUCLEOTIDE SEQUENCE [LARGE SCALE GENOMIC DNA]</scope>
    <source>
        <strain evidence="5">GS115 / ATCC 20864</strain>
    </source>
</reference>
<dbReference type="GO" id="GO:0005741">
    <property type="term" value="C:mitochondrial outer membrane"/>
    <property type="evidence" value="ECO:0007669"/>
    <property type="project" value="InterPro"/>
</dbReference>
<dbReference type="GeneID" id="8197435"/>
<dbReference type="KEGG" id="ppa:PAS_chr1-4_0588"/>
<protein>
    <recommendedName>
        <fullName evidence="3">Mitochondrial outer membrane protein OM14 C-terminal domain-containing protein</fullName>
    </recommendedName>
</protein>
<dbReference type="PANTHER" id="PTHR38402">
    <property type="entry name" value="MITOCHONDRIAL OUTER MEMBRANE PROTEIN OM14"/>
    <property type="match status" value="1"/>
</dbReference>
<dbReference type="AlphaFoldDB" id="C4QYX2"/>
<dbReference type="RefSeq" id="XP_002490726.1">
    <property type="nucleotide sequence ID" value="XM_002490681.1"/>
</dbReference>
<evidence type="ECO:0000313" key="4">
    <source>
        <dbReference type="EMBL" id="CAY68446.1"/>
    </source>
</evidence>
<feature type="domain" description="Mitochondrial outer membrane protein OM14 C-terminal" evidence="3">
    <location>
        <begin position="108"/>
        <end position="179"/>
    </location>
</feature>
<feature type="transmembrane region" description="Helical" evidence="2">
    <location>
        <begin position="152"/>
        <end position="169"/>
    </location>
</feature>
<keyword evidence="5" id="KW-1185">Reference proteome</keyword>
<keyword evidence="2" id="KW-0812">Transmembrane</keyword>
<sequence>MAWAKGFEGGKCTYAEAATPPEGVSAGKPKPVPEVEQTQDPHGSVQVVDEIADDAEKVVKDASDEFKKSHPKTEKDLQQLLGKIKTTLVDFAATVKEAASSAAVRSQEELKNPVVSSHVVAAGVGAAVVVASKAGKINNVFSLDQFTKNQRVGVIAGVIATVLIVDGLLTSKYYPKYKKN</sequence>
<dbReference type="InterPro" id="IPR039454">
    <property type="entry name" value="OM14"/>
</dbReference>